<evidence type="ECO:0000313" key="7">
    <source>
        <dbReference type="Proteomes" id="UP001231189"/>
    </source>
</evidence>
<evidence type="ECO:0000259" key="5">
    <source>
        <dbReference type="Pfam" id="PF00139"/>
    </source>
</evidence>
<dbReference type="InterPro" id="IPR013320">
    <property type="entry name" value="ConA-like_dom_sf"/>
</dbReference>
<dbReference type="Proteomes" id="UP001231189">
    <property type="component" value="Unassembled WGS sequence"/>
</dbReference>
<reference evidence="6" key="1">
    <citation type="submission" date="2023-07" db="EMBL/GenBank/DDBJ databases">
        <title>A chromosome-level genome assembly of Lolium multiflorum.</title>
        <authorList>
            <person name="Chen Y."/>
            <person name="Copetti D."/>
            <person name="Kolliker R."/>
            <person name="Studer B."/>
        </authorList>
    </citation>
    <scope>NUCLEOTIDE SEQUENCE</scope>
    <source>
        <strain evidence="6">02402/16</strain>
        <tissue evidence="6">Leaf</tissue>
    </source>
</reference>
<feature type="transmembrane region" description="Helical" evidence="4">
    <location>
        <begin position="100"/>
        <end position="121"/>
    </location>
</feature>
<dbReference type="EMBL" id="JAUUTY010000004">
    <property type="protein sequence ID" value="KAK1643123.1"/>
    <property type="molecule type" value="Genomic_DNA"/>
</dbReference>
<keyword evidence="4" id="KW-0472">Membrane</keyword>
<organism evidence="6 7">
    <name type="scientific">Lolium multiflorum</name>
    <name type="common">Italian ryegrass</name>
    <name type="synonym">Lolium perenne subsp. multiflorum</name>
    <dbReference type="NCBI Taxonomy" id="4521"/>
    <lineage>
        <taxon>Eukaryota</taxon>
        <taxon>Viridiplantae</taxon>
        <taxon>Streptophyta</taxon>
        <taxon>Embryophyta</taxon>
        <taxon>Tracheophyta</taxon>
        <taxon>Spermatophyta</taxon>
        <taxon>Magnoliopsida</taxon>
        <taxon>Liliopsida</taxon>
        <taxon>Poales</taxon>
        <taxon>Poaceae</taxon>
        <taxon>BOP clade</taxon>
        <taxon>Pooideae</taxon>
        <taxon>Poodae</taxon>
        <taxon>Poeae</taxon>
        <taxon>Poeae Chloroplast Group 2 (Poeae type)</taxon>
        <taxon>Loliodinae</taxon>
        <taxon>Loliinae</taxon>
        <taxon>Lolium</taxon>
    </lineage>
</organism>
<feature type="domain" description="Legume lectin" evidence="5">
    <location>
        <begin position="1"/>
        <end position="82"/>
    </location>
</feature>
<feature type="region of interest" description="Disordered" evidence="3">
    <location>
        <begin position="132"/>
        <end position="167"/>
    </location>
</feature>
<evidence type="ECO:0000256" key="3">
    <source>
        <dbReference type="SAM" id="MobiDB-lite"/>
    </source>
</evidence>
<comment type="caution">
    <text evidence="6">The sequence shown here is derived from an EMBL/GenBank/DDBJ whole genome shotgun (WGS) entry which is preliminary data.</text>
</comment>
<dbReference type="InterPro" id="IPR050258">
    <property type="entry name" value="Leguminous_Lectin"/>
</dbReference>
<dbReference type="GO" id="GO:0030246">
    <property type="term" value="F:carbohydrate binding"/>
    <property type="evidence" value="ECO:0007669"/>
    <property type="project" value="UniProtKB-KW"/>
</dbReference>
<dbReference type="SUPFAM" id="SSF49899">
    <property type="entry name" value="Concanavalin A-like lectins/glucanases"/>
    <property type="match status" value="1"/>
</dbReference>
<proteinExistence type="inferred from homology"/>
<evidence type="ECO:0000256" key="4">
    <source>
        <dbReference type="SAM" id="Phobius"/>
    </source>
</evidence>
<dbReference type="Pfam" id="PF00139">
    <property type="entry name" value="Lectin_legB"/>
    <property type="match status" value="1"/>
</dbReference>
<feature type="compositionally biased region" description="Basic and acidic residues" evidence="3">
    <location>
        <begin position="148"/>
        <end position="160"/>
    </location>
</feature>
<evidence type="ECO:0000256" key="1">
    <source>
        <dbReference type="ARBA" id="ARBA00007606"/>
    </source>
</evidence>
<comment type="similarity">
    <text evidence="1">Belongs to the leguminous lectin family.</text>
</comment>
<protein>
    <recommendedName>
        <fullName evidence="5">Legume lectin domain-containing protein</fullName>
    </recommendedName>
</protein>
<dbReference type="InterPro" id="IPR001220">
    <property type="entry name" value="Legume_lectin_dom"/>
</dbReference>
<dbReference type="PANTHER" id="PTHR32401">
    <property type="entry name" value="CONCANAVALIN A-LIKE LECTIN FAMILY PROTEIN"/>
    <property type="match status" value="1"/>
</dbReference>
<gene>
    <name evidence="6" type="ORF">QYE76_060928</name>
</gene>
<evidence type="ECO:0000313" key="6">
    <source>
        <dbReference type="EMBL" id="KAK1643123.1"/>
    </source>
</evidence>
<keyword evidence="4" id="KW-0812">Transmembrane</keyword>
<keyword evidence="4" id="KW-1133">Transmembrane helix</keyword>
<accession>A0AAD8S1C5</accession>
<evidence type="ECO:0000256" key="2">
    <source>
        <dbReference type="ARBA" id="ARBA00022734"/>
    </source>
</evidence>
<sequence>MQVWVDYDREKTEIDVTMAPLDMSTKPRRPTVSTRYNLSAVLKDVAYIGFSSSAGKINTRHYVLGWSFATNGPAPAINVTMLPDLLRHQTHGHRSWVLEIVLPVATAVVLLSLGAIAFILVRRHFRYAEVQDDCEHGPGSHGPGRSQEGLRGRRHDDAGGRGRHGAA</sequence>
<dbReference type="Gene3D" id="2.60.120.200">
    <property type="match status" value="1"/>
</dbReference>
<dbReference type="AlphaFoldDB" id="A0AAD8S1C5"/>
<name>A0AAD8S1C5_LOLMU</name>
<keyword evidence="2" id="KW-0430">Lectin</keyword>
<dbReference type="PANTHER" id="PTHR32401:SF50">
    <property type="entry name" value="OS07G0133000 PROTEIN"/>
    <property type="match status" value="1"/>
</dbReference>
<keyword evidence="7" id="KW-1185">Reference proteome</keyword>